<evidence type="ECO:0000313" key="1">
    <source>
        <dbReference type="EMBL" id="ORY39150.1"/>
    </source>
</evidence>
<comment type="caution">
    <text evidence="1">The sequence shown here is derived from an EMBL/GenBank/DDBJ whole genome shotgun (WGS) entry which is preliminary data.</text>
</comment>
<evidence type="ECO:0000313" key="2">
    <source>
        <dbReference type="Proteomes" id="UP000193642"/>
    </source>
</evidence>
<sequence>MCYPSDLTNHPSAVFPENKRTMEPHETQQVAPDAGAVSVYAEPTPEQLKALLKQLESKLLSVEAENRVLKQVVAEKNYKIEALKKESQTSKKSIVEDKSALASQVFNHGYAV</sequence>
<keyword evidence="2" id="KW-1185">Reference proteome</keyword>
<proteinExistence type="predicted"/>
<feature type="non-terminal residue" evidence="1">
    <location>
        <position position="112"/>
    </location>
</feature>
<dbReference type="Proteomes" id="UP000193642">
    <property type="component" value="Unassembled WGS sequence"/>
</dbReference>
<accession>A0A1Y2BWK5</accession>
<dbReference type="OrthoDB" id="10370376at2759"/>
<protein>
    <submittedName>
        <fullName evidence="1">Uncharacterized protein</fullName>
    </submittedName>
</protein>
<reference evidence="1 2" key="1">
    <citation type="submission" date="2016-07" db="EMBL/GenBank/DDBJ databases">
        <title>Pervasive Adenine N6-methylation of Active Genes in Fungi.</title>
        <authorList>
            <consortium name="DOE Joint Genome Institute"/>
            <person name="Mondo S.J."/>
            <person name="Dannebaum R.O."/>
            <person name="Kuo R.C."/>
            <person name="Labutti K."/>
            <person name="Haridas S."/>
            <person name="Kuo A."/>
            <person name="Salamov A."/>
            <person name="Ahrendt S.R."/>
            <person name="Lipzen A."/>
            <person name="Sullivan W."/>
            <person name="Andreopoulos W.B."/>
            <person name="Clum A."/>
            <person name="Lindquist E."/>
            <person name="Daum C."/>
            <person name="Ramamoorthy G.K."/>
            <person name="Gryganskyi A."/>
            <person name="Culley D."/>
            <person name="Magnuson J.K."/>
            <person name="James T.Y."/>
            <person name="O'Malley M.A."/>
            <person name="Stajich J.E."/>
            <person name="Spatafora J.W."/>
            <person name="Visel A."/>
            <person name="Grigoriev I.V."/>
        </authorList>
    </citation>
    <scope>NUCLEOTIDE SEQUENCE [LARGE SCALE GENOMIC DNA]</scope>
    <source>
        <strain evidence="1 2">JEL800</strain>
    </source>
</reference>
<gene>
    <name evidence="1" type="ORF">BCR33DRAFT_720387</name>
</gene>
<name>A0A1Y2BWK5_9FUNG</name>
<organism evidence="1 2">
    <name type="scientific">Rhizoclosmatium globosum</name>
    <dbReference type="NCBI Taxonomy" id="329046"/>
    <lineage>
        <taxon>Eukaryota</taxon>
        <taxon>Fungi</taxon>
        <taxon>Fungi incertae sedis</taxon>
        <taxon>Chytridiomycota</taxon>
        <taxon>Chytridiomycota incertae sedis</taxon>
        <taxon>Chytridiomycetes</taxon>
        <taxon>Chytridiales</taxon>
        <taxon>Chytriomycetaceae</taxon>
        <taxon>Rhizoclosmatium</taxon>
    </lineage>
</organism>
<dbReference type="AlphaFoldDB" id="A0A1Y2BWK5"/>
<dbReference type="EMBL" id="MCGO01000041">
    <property type="protein sequence ID" value="ORY39150.1"/>
    <property type="molecule type" value="Genomic_DNA"/>
</dbReference>